<evidence type="ECO:0000313" key="10">
    <source>
        <dbReference type="Proteomes" id="UP000543030"/>
    </source>
</evidence>
<dbReference type="SUPFAM" id="SSF56925">
    <property type="entry name" value="OMPA-like"/>
    <property type="match status" value="1"/>
</dbReference>
<keyword evidence="10" id="KW-1185">Reference proteome</keyword>
<comment type="subcellular location">
    <subcellularLocation>
        <location evidence="1">Cell outer membrane</location>
    </subcellularLocation>
</comment>
<dbReference type="EMBL" id="JACHHN010000004">
    <property type="protein sequence ID" value="MBB5191375.1"/>
    <property type="molecule type" value="Genomic_DNA"/>
</dbReference>
<evidence type="ECO:0000313" key="9">
    <source>
        <dbReference type="EMBL" id="MBB5191375.1"/>
    </source>
</evidence>
<evidence type="ECO:0000256" key="6">
    <source>
        <dbReference type="ARBA" id="ARBA00023237"/>
    </source>
</evidence>
<feature type="chain" id="PRO_5032459068" evidence="8">
    <location>
        <begin position="20"/>
        <end position="186"/>
    </location>
</feature>
<accession>A0A840RDG8</accession>
<comment type="caution">
    <text evidence="9">The sequence shown here is derived from an EMBL/GenBank/DDBJ whole genome shotgun (WGS) entry which is preliminary data.</text>
</comment>
<evidence type="ECO:0000256" key="7">
    <source>
        <dbReference type="ARBA" id="ARBA00023315"/>
    </source>
</evidence>
<dbReference type="RefSeq" id="WP_184100326.1">
    <property type="nucleotide sequence ID" value="NZ_JACHHN010000004.1"/>
</dbReference>
<evidence type="ECO:0000256" key="8">
    <source>
        <dbReference type="SAM" id="SignalP"/>
    </source>
</evidence>
<dbReference type="Gene3D" id="2.40.160.20">
    <property type="match status" value="1"/>
</dbReference>
<keyword evidence="6" id="KW-0998">Cell outer membrane</keyword>
<gene>
    <name evidence="9" type="ORF">HNQ50_002105</name>
</gene>
<protein>
    <submittedName>
        <fullName evidence="9">Palmitoyl transferase</fullName>
        <ecNumber evidence="9">2.3.1.-</ecNumber>
    </submittedName>
</protein>
<evidence type="ECO:0000256" key="5">
    <source>
        <dbReference type="ARBA" id="ARBA00023136"/>
    </source>
</evidence>
<sequence>MKKTLAALILSLAAPLASAIDCTGMGSWLDQACAHVSDVYQNGKSDIYVSGYTWHDPHKYTDEKLEALNKWGWGGGYGRHVIDENGNEDLVLGMAFSDSHKNPELMVGYAGLWFTNPVLGGLSVGAGYTAGLTSRRDIFGGIPFPIVLPVAAIRYGQFSIMGTWIPSLGGVNNGDVAFFFSRYQFE</sequence>
<reference evidence="9 10" key="1">
    <citation type="submission" date="2020-08" db="EMBL/GenBank/DDBJ databases">
        <title>Genomic Encyclopedia of Type Strains, Phase IV (KMG-IV): sequencing the most valuable type-strain genomes for metagenomic binning, comparative biology and taxonomic classification.</title>
        <authorList>
            <person name="Goeker M."/>
        </authorList>
    </citation>
    <scope>NUCLEOTIDE SEQUENCE [LARGE SCALE GENOMIC DNA]</scope>
    <source>
        <strain evidence="9 10">DSM 18233</strain>
    </source>
</reference>
<feature type="signal peptide" evidence="8">
    <location>
        <begin position="1"/>
        <end position="19"/>
    </location>
</feature>
<keyword evidence="7 9" id="KW-0012">Acyltransferase</keyword>
<proteinExistence type="inferred from homology"/>
<evidence type="ECO:0000256" key="1">
    <source>
        <dbReference type="ARBA" id="ARBA00004442"/>
    </source>
</evidence>
<dbReference type="InterPro" id="IPR009746">
    <property type="entry name" value="LipidA_acyl_PagP"/>
</dbReference>
<keyword evidence="3 9" id="KW-0808">Transferase</keyword>
<keyword evidence="5" id="KW-0472">Membrane</keyword>
<dbReference type="AlphaFoldDB" id="A0A840RDG8"/>
<organism evidence="9 10">
    <name type="scientific">Silvimonas terrae</name>
    <dbReference type="NCBI Taxonomy" id="300266"/>
    <lineage>
        <taxon>Bacteria</taxon>
        <taxon>Pseudomonadati</taxon>
        <taxon>Pseudomonadota</taxon>
        <taxon>Betaproteobacteria</taxon>
        <taxon>Neisseriales</taxon>
        <taxon>Chitinibacteraceae</taxon>
        <taxon>Silvimonas</taxon>
    </lineage>
</organism>
<evidence type="ECO:0000256" key="3">
    <source>
        <dbReference type="ARBA" id="ARBA00022679"/>
    </source>
</evidence>
<dbReference type="Proteomes" id="UP000543030">
    <property type="component" value="Unassembled WGS sequence"/>
</dbReference>
<evidence type="ECO:0000256" key="4">
    <source>
        <dbReference type="ARBA" id="ARBA00022729"/>
    </source>
</evidence>
<dbReference type="GO" id="GO:0009279">
    <property type="term" value="C:cell outer membrane"/>
    <property type="evidence" value="ECO:0007669"/>
    <property type="project" value="UniProtKB-SubCell"/>
</dbReference>
<keyword evidence="4 8" id="KW-0732">Signal</keyword>
<dbReference type="EC" id="2.3.1.-" evidence="9"/>
<dbReference type="GO" id="GO:0016746">
    <property type="term" value="F:acyltransferase activity"/>
    <property type="evidence" value="ECO:0007669"/>
    <property type="project" value="UniProtKB-KW"/>
</dbReference>
<name>A0A840RDG8_9NEIS</name>
<dbReference type="Pfam" id="PF07017">
    <property type="entry name" value="PagP"/>
    <property type="match status" value="1"/>
</dbReference>
<evidence type="ECO:0000256" key="2">
    <source>
        <dbReference type="ARBA" id="ARBA00006368"/>
    </source>
</evidence>
<dbReference type="InterPro" id="IPR011250">
    <property type="entry name" value="OMP/PagP_B-barrel"/>
</dbReference>
<comment type="similarity">
    <text evidence="2">Belongs to the lipid A palmitoyltransferase family.</text>
</comment>